<dbReference type="InterPro" id="IPR015590">
    <property type="entry name" value="Aldehyde_DH_dom"/>
</dbReference>
<evidence type="ECO:0000313" key="8">
    <source>
        <dbReference type="Proteomes" id="UP001467690"/>
    </source>
</evidence>
<dbReference type="InterPro" id="IPR016161">
    <property type="entry name" value="Ald_DH/histidinol_DH"/>
</dbReference>
<evidence type="ECO:0000256" key="3">
    <source>
        <dbReference type="ARBA" id="ARBA00023027"/>
    </source>
</evidence>
<dbReference type="NCBIfam" id="TIGR03240">
    <property type="entry name" value="arg_catab_astD"/>
    <property type="match status" value="1"/>
</dbReference>
<reference evidence="7 8" key="1">
    <citation type="submission" date="2024-06" db="EMBL/GenBank/DDBJ databases">
        <authorList>
            <person name="Chen R.Y."/>
        </authorList>
    </citation>
    <scope>NUCLEOTIDE SEQUENCE [LARGE SCALE GENOMIC DNA]</scope>
    <source>
        <strain evidence="7 8">D2</strain>
    </source>
</reference>
<dbReference type="CDD" id="cd07095">
    <property type="entry name" value="ALDH_SGSD_AstD"/>
    <property type="match status" value="1"/>
</dbReference>
<dbReference type="EC" id="1.2.1.71" evidence="7"/>
<protein>
    <submittedName>
        <fullName evidence="7">Succinylglutamate-semialdehyde dehydrogenase</fullName>
        <ecNumber evidence="7">1.2.1.71</ecNumber>
    </submittedName>
</protein>
<feature type="active site" evidence="4">
    <location>
        <position position="246"/>
    </location>
</feature>
<dbReference type="SUPFAM" id="SSF53720">
    <property type="entry name" value="ALDH-like"/>
    <property type="match status" value="1"/>
</dbReference>
<dbReference type="InterPro" id="IPR016163">
    <property type="entry name" value="Ald_DH_C"/>
</dbReference>
<feature type="domain" description="Aldehyde dehydrogenase" evidence="6">
    <location>
        <begin position="15"/>
        <end position="466"/>
    </location>
</feature>
<evidence type="ECO:0000313" key="7">
    <source>
        <dbReference type="EMBL" id="MER2491172.1"/>
    </source>
</evidence>
<sequence length="495" mass="53879">MSNKVHCINDTWLVGEGPNLQKIDPCKTTEVWQGQAASSAQVDLAVQAAYQAGKAWRNCHFNKRLDICRAFAKLIQEYKTILVHTISAETGKPLWEAETEVNAVIGKIEISRRAYHQRTGKKTVKTINGYAITRHKARGVCAILGPFNFPAHLPNGHIVPALLAGNSIVFKPSEQAPKTAELMVRMWLKAGLPSGVLNLLQGDKETSQALVNHPKVDGIFFTGSSQTGFAIQQACMMQPEKILAMEMGGNNPLIIGSSAIDKQHLEASIFNIIQSAYITAGQRCTCARRLLVPNDESGEQLLVALSNKLKQLVVGHYDAQPAPYYGSLVSFKAAESLLDKQKYLLAEGAVVLNTMRLLEASTGLLSPGLIDVTDIVSLADEEHFGPLLLVSRYHNFADAIERANDTRYGLSAGILTNDKQQYQRFYREIRAGIINWNQPLTGASSAAPFGGVGISGNARPSAFYAADYCAYPTASLESETLTLPPKLPSGYASQH</sequence>
<dbReference type="PROSITE" id="PS00687">
    <property type="entry name" value="ALDEHYDE_DEHYDR_GLU"/>
    <property type="match status" value="1"/>
</dbReference>
<evidence type="ECO:0000256" key="1">
    <source>
        <dbReference type="ARBA" id="ARBA00022503"/>
    </source>
</evidence>
<dbReference type="PROSITE" id="PS00070">
    <property type="entry name" value="ALDEHYDE_DEHYDR_CYS"/>
    <property type="match status" value="1"/>
</dbReference>
<dbReference type="EMBL" id="JBELOE010000093">
    <property type="protein sequence ID" value="MER2491172.1"/>
    <property type="molecule type" value="Genomic_DNA"/>
</dbReference>
<evidence type="ECO:0000256" key="5">
    <source>
        <dbReference type="RuleBase" id="RU003345"/>
    </source>
</evidence>
<dbReference type="Pfam" id="PF00171">
    <property type="entry name" value="Aldedh"/>
    <property type="match status" value="1"/>
</dbReference>
<comment type="similarity">
    <text evidence="5">Belongs to the aldehyde dehydrogenase family.</text>
</comment>
<dbReference type="InterPro" id="IPR016160">
    <property type="entry name" value="Ald_DH_CS_CYS"/>
</dbReference>
<dbReference type="Gene3D" id="3.40.605.10">
    <property type="entry name" value="Aldehyde Dehydrogenase, Chain A, domain 1"/>
    <property type="match status" value="1"/>
</dbReference>
<keyword evidence="2 5" id="KW-0560">Oxidoreductase</keyword>
<dbReference type="InterPro" id="IPR029510">
    <property type="entry name" value="Ald_DH_CS_GLU"/>
</dbReference>
<keyword evidence="8" id="KW-1185">Reference proteome</keyword>
<evidence type="ECO:0000259" key="6">
    <source>
        <dbReference type="Pfam" id="PF00171"/>
    </source>
</evidence>
<comment type="caution">
    <text evidence="7">The sequence shown here is derived from an EMBL/GenBank/DDBJ whole genome shotgun (WGS) entry which is preliminary data.</text>
</comment>
<keyword evidence="1" id="KW-0056">Arginine metabolism</keyword>
<name>A0ABV1REG2_9ALTE</name>
<dbReference type="Gene3D" id="3.40.309.10">
    <property type="entry name" value="Aldehyde Dehydrogenase, Chain A, domain 2"/>
    <property type="match status" value="1"/>
</dbReference>
<dbReference type="NCBIfam" id="NF006992">
    <property type="entry name" value="PRK09457.1"/>
    <property type="match status" value="1"/>
</dbReference>
<dbReference type="InterPro" id="IPR017649">
    <property type="entry name" value="SuccinylGlu_semiald_DH_AstD"/>
</dbReference>
<gene>
    <name evidence="7" type="primary">astD</name>
    <name evidence="7" type="ORF">ABS311_04675</name>
</gene>
<dbReference type="RefSeq" id="WP_350400862.1">
    <property type="nucleotide sequence ID" value="NZ_JBELOE010000093.1"/>
</dbReference>
<evidence type="ECO:0000256" key="2">
    <source>
        <dbReference type="ARBA" id="ARBA00023002"/>
    </source>
</evidence>
<accession>A0ABV1REG2</accession>
<evidence type="ECO:0000256" key="4">
    <source>
        <dbReference type="PROSITE-ProRule" id="PRU10007"/>
    </source>
</evidence>
<keyword evidence="3" id="KW-0520">NAD</keyword>
<organism evidence="7 8">
    <name type="scientific">Catenovulum sediminis</name>
    <dbReference type="NCBI Taxonomy" id="1740262"/>
    <lineage>
        <taxon>Bacteria</taxon>
        <taxon>Pseudomonadati</taxon>
        <taxon>Pseudomonadota</taxon>
        <taxon>Gammaproteobacteria</taxon>
        <taxon>Alteromonadales</taxon>
        <taxon>Alteromonadaceae</taxon>
        <taxon>Catenovulum</taxon>
    </lineage>
</organism>
<dbReference type="Proteomes" id="UP001467690">
    <property type="component" value="Unassembled WGS sequence"/>
</dbReference>
<dbReference type="PANTHER" id="PTHR11699">
    <property type="entry name" value="ALDEHYDE DEHYDROGENASE-RELATED"/>
    <property type="match status" value="1"/>
</dbReference>
<dbReference type="GO" id="GO:0043824">
    <property type="term" value="F:succinylglutamate-semialdehyde dehydrogenase activity"/>
    <property type="evidence" value="ECO:0007669"/>
    <property type="project" value="UniProtKB-EC"/>
</dbReference>
<proteinExistence type="inferred from homology"/>
<dbReference type="InterPro" id="IPR016162">
    <property type="entry name" value="Ald_DH_N"/>
</dbReference>